<keyword evidence="3" id="KW-1185">Reference proteome</keyword>
<dbReference type="AlphaFoldDB" id="A0AAF0ZFR0"/>
<feature type="compositionally biased region" description="Basic and acidic residues" evidence="1">
    <location>
        <begin position="1"/>
        <end position="11"/>
    </location>
</feature>
<gene>
    <name evidence="2" type="ORF">MTR67_032521</name>
</gene>
<proteinExistence type="predicted"/>
<accession>A0AAF0ZFR0</accession>
<evidence type="ECO:0000313" key="3">
    <source>
        <dbReference type="Proteomes" id="UP001234989"/>
    </source>
</evidence>
<evidence type="ECO:0000256" key="1">
    <source>
        <dbReference type="SAM" id="MobiDB-lite"/>
    </source>
</evidence>
<feature type="region of interest" description="Disordered" evidence="1">
    <location>
        <begin position="1"/>
        <end position="36"/>
    </location>
</feature>
<organism evidence="2 3">
    <name type="scientific">Solanum verrucosum</name>
    <dbReference type="NCBI Taxonomy" id="315347"/>
    <lineage>
        <taxon>Eukaryota</taxon>
        <taxon>Viridiplantae</taxon>
        <taxon>Streptophyta</taxon>
        <taxon>Embryophyta</taxon>
        <taxon>Tracheophyta</taxon>
        <taxon>Spermatophyta</taxon>
        <taxon>Magnoliopsida</taxon>
        <taxon>eudicotyledons</taxon>
        <taxon>Gunneridae</taxon>
        <taxon>Pentapetalae</taxon>
        <taxon>asterids</taxon>
        <taxon>lamiids</taxon>
        <taxon>Solanales</taxon>
        <taxon>Solanaceae</taxon>
        <taxon>Solanoideae</taxon>
        <taxon>Solaneae</taxon>
        <taxon>Solanum</taxon>
    </lineage>
</organism>
<protein>
    <submittedName>
        <fullName evidence="2">Uncharacterized protein</fullName>
    </submittedName>
</protein>
<dbReference type="Proteomes" id="UP001234989">
    <property type="component" value="Chromosome 7"/>
</dbReference>
<sequence>MPMSDNEHDPDVEAETEAATQEFEPYGPDVENEEDPHLRSMVICESELRAEKLKRRVVPTGARKIQFYGDHIGASVPTNLPYSLIKQHEMAKKLSLMDMCRCRQKTKEPRSWGLRDNLLWT</sequence>
<name>A0AAF0ZFR0_SOLVR</name>
<dbReference type="EMBL" id="CP133618">
    <property type="protein sequence ID" value="WMV39136.1"/>
    <property type="molecule type" value="Genomic_DNA"/>
</dbReference>
<reference evidence="2" key="1">
    <citation type="submission" date="2023-08" db="EMBL/GenBank/DDBJ databases">
        <title>A de novo genome assembly of Solanum verrucosum Schlechtendal, a Mexican diploid species geographically isolated from the other diploid A-genome species in potato relatives.</title>
        <authorList>
            <person name="Hosaka K."/>
        </authorList>
    </citation>
    <scope>NUCLEOTIDE SEQUENCE</scope>
    <source>
        <tissue evidence="2">Young leaves</tissue>
    </source>
</reference>
<evidence type="ECO:0000313" key="2">
    <source>
        <dbReference type="EMBL" id="WMV39136.1"/>
    </source>
</evidence>